<dbReference type="InterPro" id="IPR001932">
    <property type="entry name" value="PPM-type_phosphatase-like_dom"/>
</dbReference>
<feature type="domain" description="HAMP" evidence="2">
    <location>
        <begin position="434"/>
        <end position="486"/>
    </location>
</feature>
<keyword evidence="1" id="KW-0378">Hydrolase</keyword>
<evidence type="ECO:0000313" key="3">
    <source>
        <dbReference type="EMBL" id="CCO22608.1"/>
    </source>
</evidence>
<dbReference type="Gene3D" id="6.10.340.10">
    <property type="match status" value="1"/>
</dbReference>
<dbReference type="Pfam" id="PF22673">
    <property type="entry name" value="MCP-like_PDC_1"/>
    <property type="match status" value="1"/>
</dbReference>
<dbReference type="KEGG" id="dhy:DESAM_20317"/>
<dbReference type="GO" id="GO:0016020">
    <property type="term" value="C:membrane"/>
    <property type="evidence" value="ECO:0007669"/>
    <property type="project" value="InterPro"/>
</dbReference>
<dbReference type="RefSeq" id="WP_015335216.1">
    <property type="nucleotide sequence ID" value="NC_020055.1"/>
</dbReference>
<dbReference type="InterPro" id="IPR036457">
    <property type="entry name" value="PPM-type-like_dom_sf"/>
</dbReference>
<dbReference type="AlphaFoldDB" id="L0R7A6"/>
<dbReference type="Pfam" id="PF07228">
    <property type="entry name" value="SpoIIE"/>
    <property type="match status" value="1"/>
</dbReference>
<name>L0R7A6_9BACT</name>
<dbReference type="HOGENOM" id="CLU_020306_1_0_7"/>
<dbReference type="Proteomes" id="UP000010808">
    <property type="component" value="Chromosome"/>
</dbReference>
<proteinExistence type="predicted"/>
<dbReference type="PANTHER" id="PTHR43156:SF2">
    <property type="entry name" value="STAGE II SPORULATION PROTEIN E"/>
    <property type="match status" value="1"/>
</dbReference>
<dbReference type="SUPFAM" id="SSF81606">
    <property type="entry name" value="PP2C-like"/>
    <property type="match status" value="1"/>
</dbReference>
<dbReference type="SMART" id="SM00331">
    <property type="entry name" value="PP2C_SIG"/>
    <property type="match status" value="1"/>
</dbReference>
<sequence>MKIRWKILIVLLTFSLVPLFVLKMHGLKSLTHLGSDLQTQTRVTLLERATASLSHMAKATAAIINLQDRLYRTTLKSVQAEAEFRLRDDDTEPLPPVVFITSPSETISKPVLISDSRYKKRALMGRGTARKSQHRMASIQRGDLIDLPIAPDNISFWLTNDLPLKEAMPDITRLEPLIHIFQACSLTLENLALWQDVSLENGLVATYPGHNAFPKKYDPRTHEWYKQVKKNLKVTWTLPALDAATRSLCYRLSAPLFNDKDEFIGVVSLVIPVGTTINSSLLINPESGTTIMMVSSSHPETEQEKKLLIVGQIGDDHDKDISPQMISHFWLVPPEPEWLKEDHPEFNTLVEDVADKNFGVLQMDYKGIPSLWTYTPINMRLSLLIITPVNEFTAEADEAEQYIRESVAYQYEGSSLIALAVIISVALVAYFVSQSLSLPIRKISEAVIKVGEGDWNARADFHSSDELGELAENFNIMVPQLREHSSIQQALSLADEAQQSLFPQEVPSLVGTDIGARCVFSEKTGGDYYDFIGCKACGPDVFAAAIGDVSGHGISAALLMTSARAYIRALTGQGKPLVEVISKVNRLVTNDCAKTGHFMTLTTIICDAGNKTVNWIRAGHDPALIYTPETDSFEELIGEGLALGVDEDYLYRDYLTQMESGQILTLYTDGIWEAHGPAGKQFGKDSLRRIIRDNCHRPSQEIVDQLLEEVTAHRKGLPLEDDCTVIIVKFL</sequence>
<keyword evidence="4" id="KW-1185">Reference proteome</keyword>
<dbReference type="CDD" id="cd18773">
    <property type="entry name" value="PDC1_HK_sensor"/>
    <property type="match status" value="1"/>
</dbReference>
<dbReference type="InterPro" id="IPR003660">
    <property type="entry name" value="HAMP_dom"/>
</dbReference>
<dbReference type="Gene3D" id="3.60.40.10">
    <property type="entry name" value="PPM-type phosphatase domain"/>
    <property type="match status" value="1"/>
</dbReference>
<dbReference type="Pfam" id="PF00672">
    <property type="entry name" value="HAMP"/>
    <property type="match status" value="1"/>
</dbReference>
<dbReference type="CDD" id="cd06225">
    <property type="entry name" value="HAMP"/>
    <property type="match status" value="1"/>
</dbReference>
<dbReference type="SUPFAM" id="SSF158472">
    <property type="entry name" value="HAMP domain-like"/>
    <property type="match status" value="1"/>
</dbReference>
<reference evidence="3 4" key="1">
    <citation type="submission" date="2012-10" db="EMBL/GenBank/DDBJ databases">
        <authorList>
            <person name="Genoscope - CEA"/>
        </authorList>
    </citation>
    <scope>NUCLEOTIDE SEQUENCE [LARGE SCALE GENOMIC DNA]</scope>
    <source>
        <strain evidence="4">AM13 / DSM 14728</strain>
    </source>
</reference>
<dbReference type="PANTHER" id="PTHR43156">
    <property type="entry name" value="STAGE II SPORULATION PROTEIN E-RELATED"/>
    <property type="match status" value="1"/>
</dbReference>
<organism evidence="3 4">
    <name type="scientific">Maridesulfovibrio hydrothermalis AM13 = DSM 14728</name>
    <dbReference type="NCBI Taxonomy" id="1121451"/>
    <lineage>
        <taxon>Bacteria</taxon>
        <taxon>Pseudomonadati</taxon>
        <taxon>Thermodesulfobacteriota</taxon>
        <taxon>Desulfovibrionia</taxon>
        <taxon>Desulfovibrionales</taxon>
        <taxon>Desulfovibrionaceae</taxon>
        <taxon>Maridesulfovibrio</taxon>
    </lineage>
</organism>
<dbReference type="OrthoDB" id="343514at2"/>
<gene>
    <name evidence="3" type="ORF">DESAM_20317</name>
</gene>
<dbReference type="InterPro" id="IPR052016">
    <property type="entry name" value="Bact_Sigma-Reg"/>
</dbReference>
<evidence type="ECO:0000259" key="2">
    <source>
        <dbReference type="PROSITE" id="PS50885"/>
    </source>
</evidence>
<evidence type="ECO:0000313" key="4">
    <source>
        <dbReference type="Proteomes" id="UP000010808"/>
    </source>
</evidence>
<dbReference type="EMBL" id="FO203522">
    <property type="protein sequence ID" value="CCO22608.1"/>
    <property type="molecule type" value="Genomic_DNA"/>
</dbReference>
<dbReference type="STRING" id="1121451.DESAM_20317"/>
<dbReference type="SMART" id="SM00304">
    <property type="entry name" value="HAMP"/>
    <property type="match status" value="1"/>
</dbReference>
<dbReference type="GO" id="GO:0007165">
    <property type="term" value="P:signal transduction"/>
    <property type="evidence" value="ECO:0007669"/>
    <property type="project" value="InterPro"/>
</dbReference>
<evidence type="ECO:0000256" key="1">
    <source>
        <dbReference type="ARBA" id="ARBA00022801"/>
    </source>
</evidence>
<accession>L0R7A6</accession>
<dbReference type="PROSITE" id="PS50885">
    <property type="entry name" value="HAMP"/>
    <property type="match status" value="1"/>
</dbReference>
<dbReference type="Gene3D" id="3.30.450.20">
    <property type="entry name" value="PAS domain"/>
    <property type="match status" value="1"/>
</dbReference>
<dbReference type="eggNOG" id="COG2208">
    <property type="taxonomic scope" value="Bacteria"/>
</dbReference>
<dbReference type="GO" id="GO:0016791">
    <property type="term" value="F:phosphatase activity"/>
    <property type="evidence" value="ECO:0007669"/>
    <property type="project" value="TreeGrafter"/>
</dbReference>
<protein>
    <submittedName>
        <fullName evidence="3">Protein serine/threonine phosphatase</fullName>
    </submittedName>
</protein>
<dbReference type="eggNOG" id="COG2972">
    <property type="taxonomic scope" value="Bacteria"/>
</dbReference>
<dbReference type="PATRIC" id="fig|1121451.3.peg.587"/>